<keyword evidence="2" id="KW-1185">Reference proteome</keyword>
<proteinExistence type="predicted"/>
<name>A0A078KQ06_9GAMM</name>
<sequence length="436" mass="49164">MQEKSEVSYSTWKEAYVQKLESDNAGRHGYQNHFYGKLLIENFEAQFADILPSLKVNEQFTNLVALYSSELRAAYGYEWDTSKVESSTHPKFLEFIDKLNEQGFLFKKEIKKFAPLFVQGNRTSPNGFLSQLPKDYLSELANYLEPHQSPQDAVQTMKDELQKAQDFYQQIRMFSYDAKEVAFSKQNGTQVTLDSSDAFEKWFSTLPLKTPVQLNEKYSVFKLDDNTLAMNSGPGTRGIQIKREGNSFIACNNQAADRAMKAVTQEDLALERNANLATSLAELKKALQTEPKKEVANEKSQPFSYNDKEIAFSKQNGTQVTLDASDYSKKWFATFPLKTSVQLNENYVIFKLDDNTLAINSGPGTPGIRIKREGNFFIACNNLAADRAVQGLTQEELTSARNANLVASLTELNRALQAKPKEQAVVAEKTEVCSVQ</sequence>
<evidence type="ECO:0000313" key="2">
    <source>
        <dbReference type="Proteomes" id="UP000044071"/>
    </source>
</evidence>
<dbReference type="RefSeq" id="WP_043872975.1">
    <property type="nucleotide sequence ID" value="NZ_CCVW01000001.1"/>
</dbReference>
<dbReference type="eggNOG" id="ENOG5030K9V">
    <property type="taxonomic scope" value="Bacteria"/>
</dbReference>
<dbReference type="STRING" id="1034943.BN59_00714"/>
<evidence type="ECO:0000313" key="1">
    <source>
        <dbReference type="EMBL" id="CDZ76445.1"/>
    </source>
</evidence>
<dbReference type="Proteomes" id="UP000044071">
    <property type="component" value="Unassembled WGS sequence"/>
</dbReference>
<reference evidence="1 2" key="1">
    <citation type="submission" date="2014-06" db="EMBL/GenBank/DDBJ databases">
        <authorList>
            <person name="Urmite Genomes Urmite Genomes"/>
        </authorList>
    </citation>
    <scope>NUCLEOTIDE SEQUENCE [LARGE SCALE GENOMIC DNA]</scope>
</reference>
<dbReference type="AlphaFoldDB" id="A0A078KQ06"/>
<gene>
    <name evidence="1" type="ORF">BN59_00714</name>
</gene>
<protein>
    <submittedName>
        <fullName evidence="1">Uncharacterized protein</fullName>
    </submittedName>
</protein>
<accession>A0A078KQ06</accession>
<organism evidence="1 2">
    <name type="scientific">Legionella massiliensis</name>
    <dbReference type="NCBI Taxonomy" id="1034943"/>
    <lineage>
        <taxon>Bacteria</taxon>
        <taxon>Pseudomonadati</taxon>
        <taxon>Pseudomonadota</taxon>
        <taxon>Gammaproteobacteria</taxon>
        <taxon>Legionellales</taxon>
        <taxon>Legionellaceae</taxon>
        <taxon>Legionella</taxon>
    </lineage>
</organism>
<dbReference type="OrthoDB" id="5649167at2"/>
<dbReference type="EMBL" id="CCSB01000001">
    <property type="protein sequence ID" value="CDZ76445.1"/>
    <property type="molecule type" value="Genomic_DNA"/>
</dbReference>